<feature type="domain" description="Fork-head" evidence="3">
    <location>
        <begin position="30"/>
        <end position="120"/>
    </location>
</feature>
<dbReference type="OMA" id="WYKENDA"/>
<name>A0A2H3D262_ARMGA</name>
<dbReference type="PANTHER" id="PTHR11829:SF343">
    <property type="entry name" value="FORK-HEAD DOMAIN-CONTAINING PROTEIN"/>
    <property type="match status" value="1"/>
</dbReference>
<dbReference type="GO" id="GO:0000981">
    <property type="term" value="F:DNA-binding transcription factor activity, RNA polymerase II-specific"/>
    <property type="evidence" value="ECO:0007669"/>
    <property type="project" value="TreeGrafter"/>
</dbReference>
<dbReference type="STRING" id="47427.A0A2H3D262"/>
<reference evidence="5" key="1">
    <citation type="journal article" date="2017" name="Nat. Ecol. Evol.">
        <title>Genome expansion and lineage-specific genetic innovations in the forest pathogenic fungi Armillaria.</title>
        <authorList>
            <person name="Sipos G."/>
            <person name="Prasanna A.N."/>
            <person name="Walter M.C."/>
            <person name="O'Connor E."/>
            <person name="Balint B."/>
            <person name="Krizsan K."/>
            <person name="Kiss B."/>
            <person name="Hess J."/>
            <person name="Varga T."/>
            <person name="Slot J."/>
            <person name="Riley R."/>
            <person name="Boka B."/>
            <person name="Rigling D."/>
            <person name="Barry K."/>
            <person name="Lee J."/>
            <person name="Mihaltcheva S."/>
            <person name="LaButti K."/>
            <person name="Lipzen A."/>
            <person name="Waldron R."/>
            <person name="Moloney N.M."/>
            <person name="Sperisen C."/>
            <person name="Kredics L."/>
            <person name="Vagvoelgyi C."/>
            <person name="Patrignani A."/>
            <person name="Fitzpatrick D."/>
            <person name="Nagy I."/>
            <person name="Doyle S."/>
            <person name="Anderson J.B."/>
            <person name="Grigoriev I.V."/>
            <person name="Gueldener U."/>
            <person name="Muensterkoetter M."/>
            <person name="Nagy L.G."/>
        </authorList>
    </citation>
    <scope>NUCLEOTIDE SEQUENCE [LARGE SCALE GENOMIC DNA]</scope>
    <source>
        <strain evidence="5">Ar21-2</strain>
    </source>
</reference>
<dbReference type="EMBL" id="KZ293690">
    <property type="protein sequence ID" value="PBK85512.1"/>
    <property type="molecule type" value="Genomic_DNA"/>
</dbReference>
<organism evidence="4 5">
    <name type="scientific">Armillaria gallica</name>
    <name type="common">Bulbous honey fungus</name>
    <name type="synonym">Armillaria bulbosa</name>
    <dbReference type="NCBI Taxonomy" id="47427"/>
    <lineage>
        <taxon>Eukaryota</taxon>
        <taxon>Fungi</taxon>
        <taxon>Dikarya</taxon>
        <taxon>Basidiomycota</taxon>
        <taxon>Agaricomycotina</taxon>
        <taxon>Agaricomycetes</taxon>
        <taxon>Agaricomycetidae</taxon>
        <taxon>Agaricales</taxon>
        <taxon>Marasmiineae</taxon>
        <taxon>Physalacriaceae</taxon>
        <taxon>Armillaria</taxon>
    </lineage>
</organism>
<dbReference type="Gene3D" id="1.10.10.10">
    <property type="entry name" value="Winged helix-like DNA-binding domain superfamily/Winged helix DNA-binding domain"/>
    <property type="match status" value="1"/>
</dbReference>
<dbReference type="GO" id="GO:0005634">
    <property type="term" value="C:nucleus"/>
    <property type="evidence" value="ECO:0007669"/>
    <property type="project" value="UniProtKB-SubCell"/>
</dbReference>
<gene>
    <name evidence="4" type="ORF">ARMGADRAFT_862387</name>
</gene>
<dbReference type="SUPFAM" id="SSF46785">
    <property type="entry name" value="Winged helix' DNA-binding domain"/>
    <property type="match status" value="1"/>
</dbReference>
<dbReference type="PROSITE" id="PS50039">
    <property type="entry name" value="FORK_HEAD_3"/>
    <property type="match status" value="1"/>
</dbReference>
<dbReference type="SMART" id="SM00339">
    <property type="entry name" value="FH"/>
    <property type="match status" value="1"/>
</dbReference>
<evidence type="ECO:0000256" key="1">
    <source>
        <dbReference type="ARBA" id="ARBA00023125"/>
    </source>
</evidence>
<proteinExistence type="predicted"/>
<keyword evidence="1 2" id="KW-0238">DNA-binding</keyword>
<dbReference type="OrthoDB" id="5954824at2759"/>
<accession>A0A2H3D262</accession>
<dbReference type="PRINTS" id="PR00053">
    <property type="entry name" value="FORKHEAD"/>
</dbReference>
<feature type="non-terminal residue" evidence="4">
    <location>
        <position position="120"/>
    </location>
</feature>
<evidence type="ECO:0000256" key="2">
    <source>
        <dbReference type="PROSITE-ProRule" id="PRU00089"/>
    </source>
</evidence>
<dbReference type="Pfam" id="PF00250">
    <property type="entry name" value="Forkhead"/>
    <property type="match status" value="1"/>
</dbReference>
<keyword evidence="5" id="KW-1185">Reference proteome</keyword>
<dbReference type="CDD" id="cd00059">
    <property type="entry name" value="FH_FOX"/>
    <property type="match status" value="1"/>
</dbReference>
<dbReference type="GO" id="GO:0000978">
    <property type="term" value="F:RNA polymerase II cis-regulatory region sequence-specific DNA binding"/>
    <property type="evidence" value="ECO:0007669"/>
    <property type="project" value="TreeGrafter"/>
</dbReference>
<sequence length="120" mass="13924">AEAFLREQFGIPPNVAVNLDALLDPPPGVRPNYTNSQLARLAIYGHPRHRATLDQLLKAIENRFEWYRKENKSWRGSIRHLLSLESLYVKVGREKTDPGSGSYWTLDIRDPKGMKRLRKR</sequence>
<evidence type="ECO:0000313" key="4">
    <source>
        <dbReference type="EMBL" id="PBK85512.1"/>
    </source>
</evidence>
<protein>
    <submittedName>
        <fullName evidence="4">Winged helix DNA-binding domain-containing protein</fullName>
    </submittedName>
</protein>
<comment type="subcellular location">
    <subcellularLocation>
        <location evidence="2">Nucleus</location>
    </subcellularLocation>
</comment>
<dbReference type="AlphaFoldDB" id="A0A2H3D262"/>
<dbReference type="InParanoid" id="A0A2H3D262"/>
<feature type="non-terminal residue" evidence="4">
    <location>
        <position position="1"/>
    </location>
</feature>
<dbReference type="Proteomes" id="UP000217790">
    <property type="component" value="Unassembled WGS sequence"/>
</dbReference>
<dbReference type="InterPro" id="IPR036388">
    <property type="entry name" value="WH-like_DNA-bd_sf"/>
</dbReference>
<dbReference type="InterPro" id="IPR050211">
    <property type="entry name" value="FOX_domain-containing"/>
</dbReference>
<dbReference type="InterPro" id="IPR001766">
    <property type="entry name" value="Fork_head_dom"/>
</dbReference>
<dbReference type="PANTHER" id="PTHR11829">
    <property type="entry name" value="FORKHEAD BOX PROTEIN"/>
    <property type="match status" value="1"/>
</dbReference>
<keyword evidence="2" id="KW-0539">Nucleus</keyword>
<feature type="DNA-binding region" description="Fork-head" evidence="2">
    <location>
        <begin position="30"/>
        <end position="120"/>
    </location>
</feature>
<evidence type="ECO:0000313" key="5">
    <source>
        <dbReference type="Proteomes" id="UP000217790"/>
    </source>
</evidence>
<dbReference type="InterPro" id="IPR036390">
    <property type="entry name" value="WH_DNA-bd_sf"/>
</dbReference>
<evidence type="ECO:0000259" key="3">
    <source>
        <dbReference type="PROSITE" id="PS50039"/>
    </source>
</evidence>